<dbReference type="AlphaFoldDB" id="A0A3M8DV35"/>
<feature type="transmembrane region" description="Helical" evidence="5">
    <location>
        <begin position="354"/>
        <end position="377"/>
    </location>
</feature>
<dbReference type="GO" id="GO:0055085">
    <property type="term" value="P:transmembrane transport"/>
    <property type="evidence" value="ECO:0007669"/>
    <property type="project" value="InterPro"/>
</dbReference>
<sequence length="448" mass="48230">MKEKETTSLKRSLKLSHVVILGLGYMTPMTVFDTFGIVSTETGGHVPTAYLLALVAMLFTASSYGKMVKEFPVAGSAYTYTRKTINPHVGFLVGWLAMLDYLFLPMINVLLTKIYGSAAFPDVPGWMWIVGATLILTIINILGANTTANFNSLLVLFQVCVTGIFVILAYRAISGGLGTGQIVSAAPFVSPTMSFATLMTGASILCFSFLGFDAVSTYTEEAIEPKKTIPRGIFLTALIGGLIFITASYFGTAAFPDVSIFNDPEAPSPEIAAALGGAFFKALFLAGALVGTVASGLASHTSASRLLYAMGREHVLPNKLFGYVSPRFRTPVINIIVIGIFCLSALVLELEQAISFINFGALTAFTFVNLSVIAHFIIRKKMRGAKAMFRYLISPLIGASFVGYLWYNLDLHSITLGLVWAAIGILYLVITTKGFKAKPPTIDFEEAV</sequence>
<dbReference type="GO" id="GO:0016020">
    <property type="term" value="C:membrane"/>
    <property type="evidence" value="ECO:0007669"/>
    <property type="project" value="UniProtKB-SubCell"/>
</dbReference>
<feature type="transmembrane region" description="Helical" evidence="5">
    <location>
        <begin position="413"/>
        <end position="430"/>
    </location>
</feature>
<feature type="transmembrane region" description="Helical" evidence="5">
    <location>
        <begin position="328"/>
        <end position="348"/>
    </location>
</feature>
<keyword evidence="2 5" id="KW-0812">Transmembrane</keyword>
<evidence type="ECO:0000256" key="4">
    <source>
        <dbReference type="ARBA" id="ARBA00023136"/>
    </source>
</evidence>
<feature type="transmembrane region" description="Helical" evidence="5">
    <location>
        <begin position="271"/>
        <end position="298"/>
    </location>
</feature>
<reference evidence="7 8" key="1">
    <citation type="submission" date="2018-10" db="EMBL/GenBank/DDBJ databases">
        <title>Phylogenomics of Brevibacillus.</title>
        <authorList>
            <person name="Dunlap C."/>
        </authorList>
    </citation>
    <scope>NUCLEOTIDE SEQUENCE [LARGE SCALE GENOMIC DNA]</scope>
    <source>
        <strain evidence="7 8">JCM 15716</strain>
    </source>
</reference>
<evidence type="ECO:0000256" key="5">
    <source>
        <dbReference type="SAM" id="Phobius"/>
    </source>
</evidence>
<dbReference type="Gene3D" id="1.20.1740.10">
    <property type="entry name" value="Amino acid/polyamine transporter I"/>
    <property type="match status" value="1"/>
</dbReference>
<evidence type="ECO:0000313" key="7">
    <source>
        <dbReference type="EMBL" id="RNB91956.1"/>
    </source>
</evidence>
<dbReference type="PANTHER" id="PTHR42770">
    <property type="entry name" value="AMINO ACID TRANSPORTER-RELATED"/>
    <property type="match status" value="1"/>
</dbReference>
<evidence type="ECO:0000256" key="2">
    <source>
        <dbReference type="ARBA" id="ARBA00022692"/>
    </source>
</evidence>
<evidence type="ECO:0000256" key="1">
    <source>
        <dbReference type="ARBA" id="ARBA00004141"/>
    </source>
</evidence>
<feature type="transmembrane region" description="Helical" evidence="5">
    <location>
        <begin position="123"/>
        <end position="142"/>
    </location>
</feature>
<protein>
    <submittedName>
        <fullName evidence="7">APC family permease</fullName>
    </submittedName>
</protein>
<dbReference type="OrthoDB" id="9762947at2"/>
<feature type="transmembrane region" description="Helical" evidence="5">
    <location>
        <begin position="49"/>
        <end position="68"/>
    </location>
</feature>
<feature type="transmembrane region" description="Helical" evidence="5">
    <location>
        <begin position="193"/>
        <end position="212"/>
    </location>
</feature>
<feature type="domain" description="Amino acid permease/ SLC12A" evidence="6">
    <location>
        <begin position="17"/>
        <end position="385"/>
    </location>
</feature>
<comment type="subcellular location">
    <subcellularLocation>
        <location evidence="1">Membrane</location>
        <topology evidence="1">Multi-pass membrane protein</topology>
    </subcellularLocation>
</comment>
<feature type="transmembrane region" description="Helical" evidence="5">
    <location>
        <begin position="89"/>
        <end position="111"/>
    </location>
</feature>
<feature type="transmembrane region" description="Helical" evidence="5">
    <location>
        <begin position="389"/>
        <end position="407"/>
    </location>
</feature>
<organism evidence="7 8">
    <name type="scientific">Brevibacillus fluminis</name>
    <dbReference type="NCBI Taxonomy" id="511487"/>
    <lineage>
        <taxon>Bacteria</taxon>
        <taxon>Bacillati</taxon>
        <taxon>Bacillota</taxon>
        <taxon>Bacilli</taxon>
        <taxon>Bacillales</taxon>
        <taxon>Paenibacillaceae</taxon>
        <taxon>Brevibacillus</taxon>
    </lineage>
</organism>
<proteinExistence type="predicted"/>
<dbReference type="RefSeq" id="WP_122916618.1">
    <property type="nucleotide sequence ID" value="NZ_RHHQ01000004.1"/>
</dbReference>
<dbReference type="InterPro" id="IPR004841">
    <property type="entry name" value="AA-permease/SLC12A_dom"/>
</dbReference>
<evidence type="ECO:0000259" key="6">
    <source>
        <dbReference type="Pfam" id="PF00324"/>
    </source>
</evidence>
<keyword evidence="3 5" id="KW-1133">Transmembrane helix</keyword>
<feature type="transmembrane region" description="Helical" evidence="5">
    <location>
        <begin position="12"/>
        <end position="29"/>
    </location>
</feature>
<name>A0A3M8DV35_9BACL</name>
<evidence type="ECO:0000313" key="8">
    <source>
        <dbReference type="Proteomes" id="UP000271031"/>
    </source>
</evidence>
<dbReference type="PIRSF" id="PIRSF006060">
    <property type="entry name" value="AA_transporter"/>
    <property type="match status" value="1"/>
</dbReference>
<keyword evidence="8" id="KW-1185">Reference proteome</keyword>
<evidence type="ECO:0000256" key="3">
    <source>
        <dbReference type="ARBA" id="ARBA00022989"/>
    </source>
</evidence>
<dbReference type="EMBL" id="RHHQ01000004">
    <property type="protein sequence ID" value="RNB91956.1"/>
    <property type="molecule type" value="Genomic_DNA"/>
</dbReference>
<keyword evidence="4 5" id="KW-0472">Membrane</keyword>
<accession>A0A3M8DV35</accession>
<gene>
    <name evidence="7" type="ORF">EDM56_04170</name>
</gene>
<comment type="caution">
    <text evidence="7">The sequence shown here is derived from an EMBL/GenBank/DDBJ whole genome shotgun (WGS) entry which is preliminary data.</text>
</comment>
<dbReference type="Pfam" id="PF00324">
    <property type="entry name" value="AA_permease"/>
    <property type="match status" value="1"/>
</dbReference>
<dbReference type="InterPro" id="IPR050367">
    <property type="entry name" value="APC_superfamily"/>
</dbReference>
<feature type="transmembrane region" description="Helical" evidence="5">
    <location>
        <begin position="154"/>
        <end position="173"/>
    </location>
</feature>
<dbReference type="PANTHER" id="PTHR42770:SF8">
    <property type="entry name" value="PUTRESCINE IMPORTER PUUP"/>
    <property type="match status" value="1"/>
</dbReference>
<feature type="transmembrane region" description="Helical" evidence="5">
    <location>
        <begin position="233"/>
        <end position="251"/>
    </location>
</feature>
<dbReference type="Proteomes" id="UP000271031">
    <property type="component" value="Unassembled WGS sequence"/>
</dbReference>